<dbReference type="Proteomes" id="UP000714275">
    <property type="component" value="Unassembled WGS sequence"/>
</dbReference>
<name>A0A9P7A5K2_9AGAM</name>
<feature type="compositionally biased region" description="Basic and acidic residues" evidence="1">
    <location>
        <begin position="771"/>
        <end position="800"/>
    </location>
</feature>
<evidence type="ECO:0008006" key="4">
    <source>
        <dbReference type="Google" id="ProtNLM"/>
    </source>
</evidence>
<organism evidence="2 3">
    <name type="scientific">Suillus placidus</name>
    <dbReference type="NCBI Taxonomy" id="48579"/>
    <lineage>
        <taxon>Eukaryota</taxon>
        <taxon>Fungi</taxon>
        <taxon>Dikarya</taxon>
        <taxon>Basidiomycota</taxon>
        <taxon>Agaricomycotina</taxon>
        <taxon>Agaricomycetes</taxon>
        <taxon>Agaricomycetidae</taxon>
        <taxon>Boletales</taxon>
        <taxon>Suillineae</taxon>
        <taxon>Suillaceae</taxon>
        <taxon>Suillus</taxon>
    </lineage>
</organism>
<sequence length="800" mass="91357">MLQCCEFCGKEFPTRGGLKRHITNRPKCRRAWELTIEEKEVTAPSMENHDVGNSFSPLRRSWSNSFDADEANLAAPKSQHVTVEDVADEGEVVEGGGRYFQQCSDAGWTLREGETEFERYRKYKEGMGEDEWAPFCDDLCLTLAAREEWGLAEWLVKSLGQTQTDEFLKLPITQNRMQPSLHNNRSFLKKVDELPHGAAWSCKKISVQGNRTDEKGELLHEDVELWMRNPVECIKDLIGNPLFKDHMVYTPARAYTDSAGLHRVIDDMWTADWWCDMQKKLPVGATIVPIILATDKTCLSQFRGDKSTYPVYLAIGNIAKEKRRQTSARATVLIGYLPSGKLDCFTPDERSLAGYRLFHHCEDGIEMENRCPKCVVAADERGDPLDSPMREPAVIKEILEKRKTGHHPAEFEEFGLRTVYAPFWANLPHSNIFLAFTPDLLHQLHKGIFKDHLNAWFKAMPDYPGLRHFKKGISMVKQWTGTEHKEMQRVFLGLLAGAVPSQVLVVARAILDFSYYAQLRVHSTESLNGLESALVIFHANKAILQELNVREHFNIPKLHQLSHYVQSILLFGATDSFNSELPERLHIDFAKEAYRASNKCDYEEQMALWLQRQEAVFLRGSYLKWLLEWSQSAPTNFTHCDHGYDLDSDSDSDSDSEMEGPDAAPVNTLPILPEQQTVHFLAKTPAYPQRSVQHLVTAHVLWQKFPNAEPNARFRFSCWSNSGPNASERVREVRFAFEPGSTAILRCCVDDAHHVHQTVLNTMRKRPVHTSTDDGREQEEGSKRVREPGRETSRKKEEAS</sequence>
<dbReference type="InterPro" id="IPR041078">
    <property type="entry name" value="Plavaka"/>
</dbReference>
<gene>
    <name evidence="2" type="ORF">EV702DRAFT_1040672</name>
</gene>
<comment type="caution">
    <text evidence="2">The sequence shown here is derived from an EMBL/GenBank/DDBJ whole genome shotgun (WGS) entry which is preliminary data.</text>
</comment>
<dbReference type="EMBL" id="JABBWD010000002">
    <property type="protein sequence ID" value="KAG1782843.1"/>
    <property type="molecule type" value="Genomic_DNA"/>
</dbReference>
<proteinExistence type="predicted"/>
<evidence type="ECO:0000313" key="3">
    <source>
        <dbReference type="Proteomes" id="UP000714275"/>
    </source>
</evidence>
<dbReference type="OrthoDB" id="2418900at2759"/>
<evidence type="ECO:0000256" key="1">
    <source>
        <dbReference type="SAM" id="MobiDB-lite"/>
    </source>
</evidence>
<reference evidence="2" key="1">
    <citation type="journal article" date="2020" name="New Phytol.">
        <title>Comparative genomics reveals dynamic genome evolution in host specialist ectomycorrhizal fungi.</title>
        <authorList>
            <person name="Lofgren L.A."/>
            <person name="Nguyen N.H."/>
            <person name="Vilgalys R."/>
            <person name="Ruytinx J."/>
            <person name="Liao H.L."/>
            <person name="Branco S."/>
            <person name="Kuo A."/>
            <person name="LaButti K."/>
            <person name="Lipzen A."/>
            <person name="Andreopoulos W."/>
            <person name="Pangilinan J."/>
            <person name="Riley R."/>
            <person name="Hundley H."/>
            <person name="Na H."/>
            <person name="Barry K."/>
            <person name="Grigoriev I.V."/>
            <person name="Stajich J.E."/>
            <person name="Kennedy P.G."/>
        </authorList>
    </citation>
    <scope>NUCLEOTIDE SEQUENCE</scope>
    <source>
        <strain evidence="2">DOB743</strain>
    </source>
</reference>
<evidence type="ECO:0000313" key="2">
    <source>
        <dbReference type="EMBL" id="KAG1782843.1"/>
    </source>
</evidence>
<protein>
    <recommendedName>
        <fullName evidence="4">C2H2-type domain-containing protein</fullName>
    </recommendedName>
</protein>
<keyword evidence="3" id="KW-1185">Reference proteome</keyword>
<accession>A0A9P7A5K2</accession>
<dbReference type="Pfam" id="PF18759">
    <property type="entry name" value="Plavaka"/>
    <property type="match status" value="2"/>
</dbReference>
<feature type="compositionally biased region" description="Acidic residues" evidence="1">
    <location>
        <begin position="646"/>
        <end position="660"/>
    </location>
</feature>
<dbReference type="AlphaFoldDB" id="A0A9P7A5K2"/>
<feature type="region of interest" description="Disordered" evidence="1">
    <location>
        <begin position="644"/>
        <end position="664"/>
    </location>
</feature>
<feature type="region of interest" description="Disordered" evidence="1">
    <location>
        <begin position="762"/>
        <end position="800"/>
    </location>
</feature>